<feature type="signal peptide" evidence="2">
    <location>
        <begin position="1"/>
        <end position="22"/>
    </location>
</feature>
<name>A0A0C3BT82_PILCF</name>
<reference evidence="3 4" key="1">
    <citation type="submission" date="2014-04" db="EMBL/GenBank/DDBJ databases">
        <authorList>
            <consortium name="DOE Joint Genome Institute"/>
            <person name="Kuo A."/>
            <person name="Tarkka M."/>
            <person name="Buscot F."/>
            <person name="Kohler A."/>
            <person name="Nagy L.G."/>
            <person name="Floudas D."/>
            <person name="Copeland A."/>
            <person name="Barry K.W."/>
            <person name="Cichocki N."/>
            <person name="Veneault-Fourrey C."/>
            <person name="LaButti K."/>
            <person name="Lindquist E.A."/>
            <person name="Lipzen A."/>
            <person name="Lundell T."/>
            <person name="Morin E."/>
            <person name="Murat C."/>
            <person name="Sun H."/>
            <person name="Tunlid A."/>
            <person name="Henrissat B."/>
            <person name="Grigoriev I.V."/>
            <person name="Hibbett D.S."/>
            <person name="Martin F."/>
            <person name="Nordberg H.P."/>
            <person name="Cantor M.N."/>
            <person name="Hua S.X."/>
        </authorList>
    </citation>
    <scope>NUCLEOTIDE SEQUENCE [LARGE SCALE GENOMIC DNA]</scope>
    <source>
        <strain evidence="3 4">F 1598</strain>
    </source>
</reference>
<reference evidence="4" key="2">
    <citation type="submission" date="2015-01" db="EMBL/GenBank/DDBJ databases">
        <title>Evolutionary Origins and Diversification of the Mycorrhizal Mutualists.</title>
        <authorList>
            <consortium name="DOE Joint Genome Institute"/>
            <consortium name="Mycorrhizal Genomics Consortium"/>
            <person name="Kohler A."/>
            <person name="Kuo A."/>
            <person name="Nagy L.G."/>
            <person name="Floudas D."/>
            <person name="Copeland A."/>
            <person name="Barry K.W."/>
            <person name="Cichocki N."/>
            <person name="Veneault-Fourrey C."/>
            <person name="LaButti K."/>
            <person name="Lindquist E.A."/>
            <person name="Lipzen A."/>
            <person name="Lundell T."/>
            <person name="Morin E."/>
            <person name="Murat C."/>
            <person name="Riley R."/>
            <person name="Ohm R."/>
            <person name="Sun H."/>
            <person name="Tunlid A."/>
            <person name="Henrissat B."/>
            <person name="Grigoriev I.V."/>
            <person name="Hibbett D.S."/>
            <person name="Martin F."/>
        </authorList>
    </citation>
    <scope>NUCLEOTIDE SEQUENCE [LARGE SCALE GENOMIC DNA]</scope>
    <source>
        <strain evidence="4">F 1598</strain>
    </source>
</reference>
<evidence type="ECO:0000256" key="2">
    <source>
        <dbReference type="SAM" id="SignalP"/>
    </source>
</evidence>
<proteinExistence type="predicted"/>
<dbReference type="STRING" id="765440.A0A0C3BT82"/>
<dbReference type="AlphaFoldDB" id="A0A0C3BT82"/>
<accession>A0A0C3BT82</accession>
<dbReference type="Proteomes" id="UP000054166">
    <property type="component" value="Unassembled WGS sequence"/>
</dbReference>
<protein>
    <recommendedName>
        <fullName evidence="5">Polysaccharide lyase family 14 protein</fullName>
    </recommendedName>
</protein>
<dbReference type="InParanoid" id="A0A0C3BT82"/>
<feature type="region of interest" description="Disordered" evidence="1">
    <location>
        <begin position="32"/>
        <end position="53"/>
    </location>
</feature>
<keyword evidence="2" id="KW-0732">Signal</keyword>
<dbReference type="HOGENOM" id="CLU_036093_2_0_1"/>
<organism evidence="3 4">
    <name type="scientific">Piloderma croceum (strain F 1598)</name>
    <dbReference type="NCBI Taxonomy" id="765440"/>
    <lineage>
        <taxon>Eukaryota</taxon>
        <taxon>Fungi</taxon>
        <taxon>Dikarya</taxon>
        <taxon>Basidiomycota</taxon>
        <taxon>Agaricomycotina</taxon>
        <taxon>Agaricomycetes</taxon>
        <taxon>Agaricomycetidae</taxon>
        <taxon>Atheliales</taxon>
        <taxon>Atheliaceae</taxon>
        <taxon>Piloderma</taxon>
    </lineage>
</organism>
<keyword evidence="4" id="KW-1185">Reference proteome</keyword>
<evidence type="ECO:0000313" key="4">
    <source>
        <dbReference type="Proteomes" id="UP000054166"/>
    </source>
</evidence>
<gene>
    <name evidence="3" type="ORF">PILCRDRAFT_194685</name>
</gene>
<evidence type="ECO:0000256" key="1">
    <source>
        <dbReference type="SAM" id="MobiDB-lite"/>
    </source>
</evidence>
<dbReference type="EMBL" id="KN832974">
    <property type="protein sequence ID" value="KIM89738.1"/>
    <property type="molecule type" value="Genomic_DNA"/>
</dbReference>
<sequence length="308" mass="32900">MAGRFFFAAALLAVHSFTPAFAAEDLSTITTAPKARRTPSSHHDLAKRQAATTYETTSPLPLTQYQYPYASVPYQVNPYPVGRGPQAGYNQCNSSTGGPTSECQTLIVNSIDDFCIWGSPVTDGLIGNVEAAVVAYCSKSGHGTRVMPEGTLTGVQFMKTSAYIQITGHLNQTGVGLASNDTGGELDPHGADLAGNPLGGLVYSSGLPTAKDNTTEIQAISWNNFVGSNIFCIKLCDNTITTPNYCENRIDLLGCDYNMPAAYVDGEFTSCEGDLQDVVGTYTSNGQSEFSNFYVASWLVVSSVFMYD</sequence>
<evidence type="ECO:0008006" key="5">
    <source>
        <dbReference type="Google" id="ProtNLM"/>
    </source>
</evidence>
<dbReference type="OrthoDB" id="2564904at2759"/>
<feature type="chain" id="PRO_5002175798" description="Polysaccharide lyase family 14 protein" evidence="2">
    <location>
        <begin position="23"/>
        <end position="308"/>
    </location>
</feature>
<evidence type="ECO:0000313" key="3">
    <source>
        <dbReference type="EMBL" id="KIM89738.1"/>
    </source>
</evidence>